<gene>
    <name evidence="10" type="ORF">ENJ96_07515</name>
</gene>
<dbReference type="GO" id="GO:0016887">
    <property type="term" value="F:ATP hydrolysis activity"/>
    <property type="evidence" value="ECO:0007669"/>
    <property type="project" value="InterPro"/>
</dbReference>
<evidence type="ECO:0000256" key="1">
    <source>
        <dbReference type="ARBA" id="ARBA00004651"/>
    </source>
</evidence>
<evidence type="ECO:0000256" key="2">
    <source>
        <dbReference type="ARBA" id="ARBA00022692"/>
    </source>
</evidence>
<keyword evidence="5 7" id="KW-1133">Transmembrane helix</keyword>
<dbReference type="InterPro" id="IPR027417">
    <property type="entry name" value="P-loop_NTPase"/>
</dbReference>
<feature type="transmembrane region" description="Helical" evidence="7">
    <location>
        <begin position="67"/>
        <end position="89"/>
    </location>
</feature>
<evidence type="ECO:0000256" key="7">
    <source>
        <dbReference type="SAM" id="Phobius"/>
    </source>
</evidence>
<dbReference type="AlphaFoldDB" id="A0A7V5P144"/>
<feature type="transmembrane region" description="Helical" evidence="7">
    <location>
        <begin position="254"/>
        <end position="273"/>
    </location>
</feature>
<dbReference type="CDD" id="cd18552">
    <property type="entry name" value="ABC_6TM_MsbA_like"/>
    <property type="match status" value="1"/>
</dbReference>
<feature type="non-terminal residue" evidence="10">
    <location>
        <position position="540"/>
    </location>
</feature>
<keyword evidence="3" id="KW-0547">Nucleotide-binding</keyword>
<reference evidence="10" key="1">
    <citation type="journal article" date="2020" name="mSystems">
        <title>Genome- and Community-Level Interaction Insights into Carbon Utilization and Element Cycling Functions of Hydrothermarchaeota in Hydrothermal Sediment.</title>
        <authorList>
            <person name="Zhou Z."/>
            <person name="Liu Y."/>
            <person name="Xu W."/>
            <person name="Pan J."/>
            <person name="Luo Z.H."/>
            <person name="Li M."/>
        </authorList>
    </citation>
    <scope>NUCLEOTIDE SEQUENCE [LARGE SCALE GENOMIC DNA]</scope>
    <source>
        <strain evidence="10">HyVt-533</strain>
    </source>
</reference>
<keyword evidence="4 10" id="KW-0067">ATP-binding</keyword>
<dbReference type="InterPro" id="IPR003593">
    <property type="entry name" value="AAA+_ATPase"/>
</dbReference>
<evidence type="ECO:0000256" key="3">
    <source>
        <dbReference type="ARBA" id="ARBA00022741"/>
    </source>
</evidence>
<accession>A0A7V5P144</accession>
<dbReference type="Gene3D" id="3.40.50.300">
    <property type="entry name" value="P-loop containing nucleotide triphosphate hydrolases"/>
    <property type="match status" value="1"/>
</dbReference>
<dbReference type="EMBL" id="DROK01000223">
    <property type="protein sequence ID" value="HHI97687.1"/>
    <property type="molecule type" value="Genomic_DNA"/>
</dbReference>
<organism evidence="10">
    <name type="scientific">Thermodesulfatator atlanticus</name>
    <dbReference type="NCBI Taxonomy" id="501497"/>
    <lineage>
        <taxon>Bacteria</taxon>
        <taxon>Pseudomonadati</taxon>
        <taxon>Thermodesulfobacteriota</taxon>
        <taxon>Thermodesulfobacteria</taxon>
        <taxon>Thermodesulfobacteriales</taxon>
        <taxon>Thermodesulfatatoraceae</taxon>
        <taxon>Thermodesulfatator</taxon>
    </lineage>
</organism>
<dbReference type="GO" id="GO:0005524">
    <property type="term" value="F:ATP binding"/>
    <property type="evidence" value="ECO:0007669"/>
    <property type="project" value="UniProtKB-KW"/>
</dbReference>
<dbReference type="PROSITE" id="PS50893">
    <property type="entry name" value="ABC_TRANSPORTER_2"/>
    <property type="match status" value="1"/>
</dbReference>
<dbReference type="InterPro" id="IPR036640">
    <property type="entry name" value="ABC1_TM_sf"/>
</dbReference>
<dbReference type="Pfam" id="PF00664">
    <property type="entry name" value="ABC_membrane"/>
    <property type="match status" value="1"/>
</dbReference>
<feature type="domain" description="ABC transporter" evidence="8">
    <location>
        <begin position="342"/>
        <end position="538"/>
    </location>
</feature>
<evidence type="ECO:0000256" key="5">
    <source>
        <dbReference type="ARBA" id="ARBA00022989"/>
    </source>
</evidence>
<comment type="caution">
    <text evidence="10">The sequence shown here is derived from an EMBL/GenBank/DDBJ whole genome shotgun (WGS) entry which is preliminary data.</text>
</comment>
<feature type="transmembrane region" description="Helical" evidence="7">
    <location>
        <begin position="24"/>
        <end position="47"/>
    </location>
</feature>
<dbReference type="PANTHER" id="PTHR43394:SF1">
    <property type="entry name" value="ATP-BINDING CASSETTE SUB-FAMILY B MEMBER 10, MITOCHONDRIAL"/>
    <property type="match status" value="1"/>
</dbReference>
<dbReference type="PROSITE" id="PS00211">
    <property type="entry name" value="ABC_TRANSPORTER_1"/>
    <property type="match status" value="1"/>
</dbReference>
<dbReference type="PANTHER" id="PTHR43394">
    <property type="entry name" value="ATP-DEPENDENT PERMEASE MDL1, MITOCHONDRIAL"/>
    <property type="match status" value="1"/>
</dbReference>
<dbReference type="InterPro" id="IPR039421">
    <property type="entry name" value="Type_1_exporter"/>
</dbReference>
<evidence type="ECO:0000259" key="8">
    <source>
        <dbReference type="PROSITE" id="PS50893"/>
    </source>
</evidence>
<dbReference type="SUPFAM" id="SSF90123">
    <property type="entry name" value="ABC transporter transmembrane region"/>
    <property type="match status" value="1"/>
</dbReference>
<feature type="domain" description="ABC transmembrane type-1" evidence="9">
    <location>
        <begin position="29"/>
        <end position="311"/>
    </location>
</feature>
<dbReference type="FunFam" id="3.40.50.300:FF:000218">
    <property type="entry name" value="Multidrug ABC transporter ATP-binding protein"/>
    <property type="match status" value="1"/>
</dbReference>
<dbReference type="InterPro" id="IPR017871">
    <property type="entry name" value="ABC_transporter-like_CS"/>
</dbReference>
<sequence>MSRGVIPLRRPSVFKRIFFLARPYWLLLLFSLLLSLVASLFSGSVAWLVKPVLDHIFLEKNYRYLDILPLIVIGIFSLRGLSAFFQAYLMRLAALRFVNDLRYRLYQKILRLPLKEVSAETSGRLVSRVINDTTALEPVLGDMFRTLMLEGLTVITLVAVALYRRFDLALLALTVFPAVAIGARKLGTKARKARKLGQQEIAEVTHQVTESLQGLREVKVYLQEDFLVGRFRQKLEGYLRYLLRVTKYREGARLLVDLMTGLGGALVFTYGGHLVIRGAITPGDFFSVLTAILMIFSPLRRISRAYTGLYDASAALERVEEVLAYPEEKGGPKKASAPQEGLVFDHVYFRYREGEDFVLQDVNLKIPAGQVVALVGPSGAGKSTLVSLIPRFYDPSRGKILLDGTDLREFELGSLRALIGIVSQDIVLFNATVYENIAFGNPKASREEVIAAARLAYAHEFIEQLPQGYDTVLGHKGFNLSGGQRQRLAIARAILKNPPILILDEATSHLDAVSEQKVQKALERLMRGRTTIVIAHRLST</sequence>
<dbReference type="SUPFAM" id="SSF52540">
    <property type="entry name" value="P-loop containing nucleoside triphosphate hydrolases"/>
    <property type="match status" value="1"/>
</dbReference>
<evidence type="ECO:0000259" key="9">
    <source>
        <dbReference type="PROSITE" id="PS50929"/>
    </source>
</evidence>
<evidence type="ECO:0000256" key="4">
    <source>
        <dbReference type="ARBA" id="ARBA00022840"/>
    </source>
</evidence>
<keyword evidence="6 7" id="KW-0472">Membrane</keyword>
<proteinExistence type="predicted"/>
<dbReference type="SMART" id="SM00382">
    <property type="entry name" value="AAA"/>
    <property type="match status" value="1"/>
</dbReference>
<dbReference type="PROSITE" id="PS50929">
    <property type="entry name" value="ABC_TM1F"/>
    <property type="match status" value="1"/>
</dbReference>
<name>A0A7V5P144_9BACT</name>
<dbReference type="Proteomes" id="UP000886101">
    <property type="component" value="Unassembled WGS sequence"/>
</dbReference>
<dbReference type="InterPro" id="IPR003439">
    <property type="entry name" value="ABC_transporter-like_ATP-bd"/>
</dbReference>
<evidence type="ECO:0000256" key="6">
    <source>
        <dbReference type="ARBA" id="ARBA00023136"/>
    </source>
</evidence>
<feature type="transmembrane region" description="Helical" evidence="7">
    <location>
        <begin position="169"/>
        <end position="187"/>
    </location>
</feature>
<dbReference type="GO" id="GO:0015421">
    <property type="term" value="F:ABC-type oligopeptide transporter activity"/>
    <property type="evidence" value="ECO:0007669"/>
    <property type="project" value="TreeGrafter"/>
</dbReference>
<dbReference type="InterPro" id="IPR011527">
    <property type="entry name" value="ABC1_TM_dom"/>
</dbReference>
<dbReference type="Gene3D" id="1.20.1560.10">
    <property type="entry name" value="ABC transporter type 1, transmembrane domain"/>
    <property type="match status" value="1"/>
</dbReference>
<feature type="transmembrane region" description="Helical" evidence="7">
    <location>
        <begin position="146"/>
        <end position="163"/>
    </location>
</feature>
<evidence type="ECO:0000313" key="10">
    <source>
        <dbReference type="EMBL" id="HHI97687.1"/>
    </source>
</evidence>
<protein>
    <submittedName>
        <fullName evidence="10">ABC transporter ATP-binding protein</fullName>
    </submittedName>
</protein>
<keyword evidence="2 7" id="KW-0812">Transmembrane</keyword>
<dbReference type="Pfam" id="PF00005">
    <property type="entry name" value="ABC_tran"/>
    <property type="match status" value="1"/>
</dbReference>
<dbReference type="GO" id="GO:0005886">
    <property type="term" value="C:plasma membrane"/>
    <property type="evidence" value="ECO:0007669"/>
    <property type="project" value="UniProtKB-SubCell"/>
</dbReference>
<comment type="subcellular location">
    <subcellularLocation>
        <location evidence="1">Cell membrane</location>
        <topology evidence="1">Multi-pass membrane protein</topology>
    </subcellularLocation>
</comment>